<evidence type="ECO:0000259" key="3">
    <source>
        <dbReference type="PROSITE" id="PS50835"/>
    </source>
</evidence>
<reference evidence="4" key="2">
    <citation type="submission" date="2025-05" db="UniProtKB">
        <authorList>
            <consortium name="Ensembl"/>
        </authorList>
    </citation>
    <scope>IDENTIFICATION</scope>
</reference>
<dbReference type="OMA" id="PCQISRS"/>
<dbReference type="InterPro" id="IPR013106">
    <property type="entry name" value="Ig_V-set"/>
</dbReference>
<feature type="domain" description="Ig-like" evidence="3">
    <location>
        <begin position="9"/>
        <end position="114"/>
    </location>
</feature>
<keyword evidence="1" id="KW-0675">Receptor</keyword>
<dbReference type="PROSITE" id="PS50835">
    <property type="entry name" value="IG_LIKE"/>
    <property type="match status" value="1"/>
</dbReference>
<proteinExistence type="predicted"/>
<organism evidence="4 5">
    <name type="scientific">Bos indicus x Bos taurus</name>
    <name type="common">Hybrid cattle</name>
    <dbReference type="NCBI Taxonomy" id="30522"/>
    <lineage>
        <taxon>Eukaryota</taxon>
        <taxon>Metazoa</taxon>
        <taxon>Chordata</taxon>
        <taxon>Craniata</taxon>
        <taxon>Vertebrata</taxon>
        <taxon>Euteleostomi</taxon>
        <taxon>Mammalia</taxon>
        <taxon>Eutheria</taxon>
        <taxon>Laurasiatheria</taxon>
        <taxon>Artiodactyla</taxon>
        <taxon>Ruminantia</taxon>
        <taxon>Pecora</taxon>
        <taxon>Bovidae</taxon>
        <taxon>Bovinae</taxon>
        <taxon>Bos</taxon>
    </lineage>
</organism>
<dbReference type="SUPFAM" id="SSF48726">
    <property type="entry name" value="Immunoglobulin"/>
    <property type="match status" value="1"/>
</dbReference>
<dbReference type="Gene3D" id="2.60.40.10">
    <property type="entry name" value="Immunoglobulins"/>
    <property type="match status" value="1"/>
</dbReference>
<dbReference type="InterPro" id="IPR013783">
    <property type="entry name" value="Ig-like_fold"/>
</dbReference>
<dbReference type="Ensembl" id="ENSBIXT00005010699.1">
    <property type="protein sequence ID" value="ENSBIXP00005029483.1"/>
    <property type="gene ID" value="ENSBIXG00005009400.1"/>
</dbReference>
<evidence type="ECO:0000313" key="4">
    <source>
        <dbReference type="Ensembl" id="ENSBIXP00000013005.1"/>
    </source>
</evidence>
<dbReference type="PANTHER" id="PTHR19256">
    <property type="entry name" value="T-CELL RECEPTOR GAMMA CHAIN"/>
    <property type="match status" value="1"/>
</dbReference>
<name>A0A4W2CM16_BOBOX</name>
<dbReference type="Proteomes" id="UP000314981">
    <property type="component" value="Chromosome 4"/>
</dbReference>
<sequence>MHPDLRTQPALISSLAGIQQEIRVFQRSVMVGHAGGAITLPCQISRSVDYVHWFRQLEGQAPERLLYLALSKRDVQWDSVLRGDKVNAARGADGKSYTMSLRKLAKSDEGLYYCATWGSAQQCAQPRDLHKKR</sequence>
<dbReference type="SMART" id="SM00409">
    <property type="entry name" value="IG"/>
    <property type="match status" value="1"/>
</dbReference>
<evidence type="ECO:0000313" key="6">
    <source>
        <dbReference type="Proteomes" id="UP000429181"/>
    </source>
</evidence>
<dbReference type="Ensembl" id="ENSBIXT00000023216.1">
    <property type="protein sequence ID" value="ENSBIXP00000013005.1"/>
    <property type="gene ID" value="ENSBIXG00000018006.1"/>
</dbReference>
<dbReference type="AlphaFoldDB" id="A0A4W2CM16"/>
<dbReference type="InterPro" id="IPR051117">
    <property type="entry name" value="TRG_var/const_region"/>
</dbReference>
<dbReference type="Proteomes" id="UP000429181">
    <property type="component" value="Chromosome 4"/>
</dbReference>
<dbReference type="InterPro" id="IPR003599">
    <property type="entry name" value="Ig_sub"/>
</dbReference>
<evidence type="ECO:0000256" key="1">
    <source>
        <dbReference type="ARBA" id="ARBA00023170"/>
    </source>
</evidence>
<dbReference type="SMART" id="SM00406">
    <property type="entry name" value="IGv"/>
    <property type="match status" value="1"/>
</dbReference>
<reference evidence="5 6" key="1">
    <citation type="submission" date="2018-11" db="EMBL/GenBank/DDBJ databases">
        <title>Haplotype-resolved cattle genomes.</title>
        <authorList>
            <person name="Low W.Y."/>
            <person name="Tearle R."/>
            <person name="Bickhart D.M."/>
            <person name="Rosen B.D."/>
            <person name="Koren S."/>
            <person name="Rhie A."/>
            <person name="Hiendleder S."/>
            <person name="Phillippy A.M."/>
            <person name="Smith T.P.L."/>
            <person name="Williams J.L."/>
        </authorList>
    </citation>
    <scope>NUCLEOTIDE SEQUENCE [LARGE SCALE GENOMIC DNA]</scope>
</reference>
<dbReference type="PANTHER" id="PTHR19256:SF66">
    <property type="entry name" value="IG-LIKE DOMAIN-CONTAINING PROTEIN"/>
    <property type="match status" value="1"/>
</dbReference>
<evidence type="ECO:0000313" key="5">
    <source>
        <dbReference type="Proteomes" id="UP000314981"/>
    </source>
</evidence>
<keyword evidence="5" id="KW-1185">Reference proteome</keyword>
<evidence type="ECO:0000256" key="2">
    <source>
        <dbReference type="ARBA" id="ARBA00023319"/>
    </source>
</evidence>
<dbReference type="InterPro" id="IPR007110">
    <property type="entry name" value="Ig-like_dom"/>
</dbReference>
<dbReference type="Pfam" id="PF07686">
    <property type="entry name" value="V-set"/>
    <property type="match status" value="1"/>
</dbReference>
<accession>A0A4W2CM16</accession>
<protein>
    <recommendedName>
        <fullName evidence="3">Ig-like domain-containing protein</fullName>
    </recommendedName>
</protein>
<keyword evidence="2" id="KW-0393">Immunoglobulin domain</keyword>
<dbReference type="InterPro" id="IPR036179">
    <property type="entry name" value="Ig-like_dom_sf"/>
</dbReference>